<dbReference type="InterPro" id="IPR019044">
    <property type="entry name" value="Restrct_endonuc_II_HindVP"/>
</dbReference>
<dbReference type="GO" id="GO:0009307">
    <property type="term" value="P:DNA restriction-modification system"/>
    <property type="evidence" value="ECO:0007669"/>
    <property type="project" value="InterPro"/>
</dbReference>
<sequence length="63" mass="7310">MTNHTKLFGLNQSNRDFNKKLSWGKNQFNNSFPTALACYMSSKNIKPVYIVIDKKLDTYHNAI</sequence>
<comment type="caution">
    <text evidence="1">The sequence shown here is derived from an EMBL/GenBank/DDBJ whole genome shotgun (WGS) entry which is preliminary data.</text>
</comment>
<evidence type="ECO:0000313" key="2">
    <source>
        <dbReference type="Proteomes" id="UP000767446"/>
    </source>
</evidence>
<keyword evidence="1" id="KW-0540">Nuclease</keyword>
<protein>
    <submittedName>
        <fullName evidence="1">HindVP family restriction endonuclease</fullName>
        <ecNumber evidence="1">3.1.21.-</ecNumber>
    </submittedName>
</protein>
<evidence type="ECO:0000313" key="1">
    <source>
        <dbReference type="EMBL" id="MBR8828462.1"/>
    </source>
</evidence>
<dbReference type="GO" id="GO:0003677">
    <property type="term" value="F:DNA binding"/>
    <property type="evidence" value="ECO:0007669"/>
    <property type="project" value="InterPro"/>
</dbReference>
<dbReference type="GO" id="GO:0009036">
    <property type="term" value="F:type II site-specific deoxyribonuclease activity"/>
    <property type="evidence" value="ECO:0007669"/>
    <property type="project" value="InterPro"/>
</dbReference>
<dbReference type="EC" id="3.1.21.-" evidence="1"/>
<keyword evidence="1" id="KW-0255">Endonuclease</keyword>
<name>A0A941JTE6_9CHRO</name>
<gene>
    <name evidence="1" type="ORF">DSM107014_11285</name>
</gene>
<dbReference type="AlphaFoldDB" id="A0A941JTE6"/>
<reference evidence="1" key="1">
    <citation type="submission" date="2021-02" db="EMBL/GenBank/DDBJ databases">
        <title>Metagenome analyses of Stigonema ocellatum DSM 106950, Chlorogloea purpurea SAG 13.99 and Gomphosphaeria aponina DSM 107014.</title>
        <authorList>
            <person name="Marter P."/>
            <person name="Huang S."/>
        </authorList>
    </citation>
    <scope>NUCLEOTIDE SEQUENCE</scope>
    <source>
        <strain evidence="1">JP213</strain>
    </source>
</reference>
<keyword evidence="1" id="KW-0378">Hydrolase</keyword>
<dbReference type="Pfam" id="PF09519">
    <property type="entry name" value="RE_HindVP"/>
    <property type="match status" value="1"/>
</dbReference>
<dbReference type="Proteomes" id="UP000767446">
    <property type="component" value="Unassembled WGS sequence"/>
</dbReference>
<proteinExistence type="predicted"/>
<dbReference type="EMBL" id="JADQBC010000071">
    <property type="protein sequence ID" value="MBR8828462.1"/>
    <property type="molecule type" value="Genomic_DNA"/>
</dbReference>
<organism evidence="1 2">
    <name type="scientific">Gomphosphaeria aponina SAG 52.96 = DSM 107014</name>
    <dbReference type="NCBI Taxonomy" id="1521640"/>
    <lineage>
        <taxon>Bacteria</taxon>
        <taxon>Bacillati</taxon>
        <taxon>Cyanobacteriota</taxon>
        <taxon>Cyanophyceae</taxon>
        <taxon>Oscillatoriophycideae</taxon>
        <taxon>Chroococcales</taxon>
        <taxon>Gomphosphaeriaceae</taxon>
        <taxon>Gomphosphaeria</taxon>
    </lineage>
</organism>
<accession>A0A941JTE6</accession>